<dbReference type="OrthoDB" id="5547340at2759"/>
<dbReference type="EMBL" id="MCOG01000018">
    <property type="protein sequence ID" value="ORY77917.1"/>
    <property type="molecule type" value="Genomic_DNA"/>
</dbReference>
<evidence type="ECO:0000256" key="7">
    <source>
        <dbReference type="SAM" id="SignalP"/>
    </source>
</evidence>
<dbReference type="PROSITE" id="PS51677">
    <property type="entry name" value="NODB"/>
    <property type="match status" value="1"/>
</dbReference>
<evidence type="ECO:0000256" key="2">
    <source>
        <dbReference type="ARBA" id="ARBA00022723"/>
    </source>
</evidence>
<evidence type="ECO:0000256" key="3">
    <source>
        <dbReference type="ARBA" id="ARBA00022729"/>
    </source>
</evidence>
<gene>
    <name evidence="9" type="ORF">LY90DRAFT_450319</name>
</gene>
<dbReference type="InterPro" id="IPR011330">
    <property type="entry name" value="Glyco_hydro/deAcase_b/a-brl"/>
</dbReference>
<feature type="chain" id="PRO_5011005492" evidence="7">
    <location>
        <begin position="21"/>
        <end position="317"/>
    </location>
</feature>
<dbReference type="Gene3D" id="3.20.20.370">
    <property type="entry name" value="Glycoside hydrolase/deacetylase"/>
    <property type="match status" value="1"/>
</dbReference>
<feature type="signal peptide" evidence="7">
    <location>
        <begin position="1"/>
        <end position="20"/>
    </location>
</feature>
<comment type="cofactor">
    <cofactor evidence="1">
        <name>Co(2+)</name>
        <dbReference type="ChEBI" id="CHEBI:48828"/>
    </cofactor>
</comment>
<evidence type="ECO:0000256" key="6">
    <source>
        <dbReference type="SAM" id="MobiDB-lite"/>
    </source>
</evidence>
<dbReference type="GO" id="GO:0005975">
    <property type="term" value="P:carbohydrate metabolic process"/>
    <property type="evidence" value="ECO:0007669"/>
    <property type="project" value="InterPro"/>
</dbReference>
<feature type="region of interest" description="Disordered" evidence="6">
    <location>
        <begin position="239"/>
        <end position="285"/>
    </location>
</feature>
<comment type="caution">
    <text evidence="9">The sequence shown here is derived from an EMBL/GenBank/DDBJ whole genome shotgun (WGS) entry which is preliminary data.</text>
</comment>
<dbReference type="GO" id="GO:0016810">
    <property type="term" value="F:hydrolase activity, acting on carbon-nitrogen (but not peptide) bonds"/>
    <property type="evidence" value="ECO:0007669"/>
    <property type="project" value="InterPro"/>
</dbReference>
<dbReference type="SUPFAM" id="SSF88713">
    <property type="entry name" value="Glycoside hydrolase/deacetylase"/>
    <property type="match status" value="1"/>
</dbReference>
<accession>A0A1Y2F2J3</accession>
<dbReference type="PANTHER" id="PTHR46471">
    <property type="entry name" value="CHITIN DEACETYLASE"/>
    <property type="match status" value="1"/>
</dbReference>
<evidence type="ECO:0000313" key="10">
    <source>
        <dbReference type="Proteomes" id="UP000193920"/>
    </source>
</evidence>
<name>A0A1Y2F2J3_9FUNG</name>
<keyword evidence="10" id="KW-1185">Reference proteome</keyword>
<dbReference type="GO" id="GO:0046872">
    <property type="term" value="F:metal ion binding"/>
    <property type="evidence" value="ECO:0007669"/>
    <property type="project" value="UniProtKB-KW"/>
</dbReference>
<dbReference type="InterPro" id="IPR002509">
    <property type="entry name" value="NODB_dom"/>
</dbReference>
<dbReference type="Pfam" id="PF01522">
    <property type="entry name" value="Polysacc_deac_1"/>
    <property type="match status" value="1"/>
</dbReference>
<reference evidence="9 10" key="1">
    <citation type="submission" date="2016-08" db="EMBL/GenBank/DDBJ databases">
        <title>A Parts List for Fungal Cellulosomes Revealed by Comparative Genomics.</title>
        <authorList>
            <consortium name="DOE Joint Genome Institute"/>
            <person name="Haitjema C.H."/>
            <person name="Gilmore S.P."/>
            <person name="Henske J.K."/>
            <person name="Solomon K.V."/>
            <person name="De Groot R."/>
            <person name="Kuo A."/>
            <person name="Mondo S.J."/>
            <person name="Salamov A.A."/>
            <person name="Labutti K."/>
            <person name="Zhao Z."/>
            <person name="Chiniquy J."/>
            <person name="Barry K."/>
            <person name="Brewer H.M."/>
            <person name="Purvine S.O."/>
            <person name="Wright A.T."/>
            <person name="Boxma B."/>
            <person name="Van Alen T."/>
            <person name="Hackstein J.H."/>
            <person name="Baker S.E."/>
            <person name="Grigoriev I.V."/>
            <person name="O'Malley M.A."/>
        </authorList>
    </citation>
    <scope>NUCLEOTIDE SEQUENCE [LARGE SCALE GENOMIC DNA]</scope>
    <source>
        <strain evidence="9 10">G1</strain>
    </source>
</reference>
<organism evidence="9 10">
    <name type="scientific">Neocallimastix californiae</name>
    <dbReference type="NCBI Taxonomy" id="1754190"/>
    <lineage>
        <taxon>Eukaryota</taxon>
        <taxon>Fungi</taxon>
        <taxon>Fungi incertae sedis</taxon>
        <taxon>Chytridiomycota</taxon>
        <taxon>Chytridiomycota incertae sedis</taxon>
        <taxon>Neocallimastigomycetes</taxon>
        <taxon>Neocallimastigales</taxon>
        <taxon>Neocallimastigaceae</taxon>
        <taxon>Neocallimastix</taxon>
    </lineage>
</organism>
<feature type="domain" description="NodB homology" evidence="8">
    <location>
        <begin position="32"/>
        <end position="222"/>
    </location>
</feature>
<evidence type="ECO:0000256" key="5">
    <source>
        <dbReference type="ARBA" id="ARBA00023277"/>
    </source>
</evidence>
<keyword evidence="2" id="KW-0479">Metal-binding</keyword>
<evidence type="ECO:0000313" key="9">
    <source>
        <dbReference type="EMBL" id="ORY77917.1"/>
    </source>
</evidence>
<dbReference type="Proteomes" id="UP000193920">
    <property type="component" value="Unassembled WGS sequence"/>
</dbReference>
<dbReference type="STRING" id="1754190.A0A1Y2F2J3"/>
<protein>
    <submittedName>
        <fullName evidence="9">Glycoside hydrolase/deacetylase</fullName>
    </submittedName>
</protein>
<feature type="compositionally biased region" description="Basic and acidic residues" evidence="6">
    <location>
        <begin position="239"/>
        <end position="264"/>
    </location>
</feature>
<keyword evidence="5" id="KW-0119">Carbohydrate metabolism</keyword>
<feature type="compositionally biased region" description="Low complexity" evidence="6">
    <location>
        <begin position="269"/>
        <end position="285"/>
    </location>
</feature>
<evidence type="ECO:0000256" key="4">
    <source>
        <dbReference type="ARBA" id="ARBA00022801"/>
    </source>
</evidence>
<evidence type="ECO:0000259" key="8">
    <source>
        <dbReference type="PROSITE" id="PS51677"/>
    </source>
</evidence>
<proteinExistence type="predicted"/>
<keyword evidence="4 9" id="KW-0378">Hydrolase</keyword>
<sequence length="317" mass="36213">MKFLRLTLFLTSAVLNSVYAEVKYFSKCIHEKDFAITFDDGPSLDYTSKVLDVLDEFHVKATFFINGNNCVNILENKTARELIKREYNSGHVIGSHTYSHPSGITTLSDDELTYEMETLNNAIFEIIGVKPNFFRPPLGEYNEDNLVVLEKCGIKANILWNLDSEDWNPEYNATQQYLDNLEGKDPFTHSFISLNHDIQKVTAEKNLRIVIPYIKSLGYNIVTMDVCTGIPAYQGQDRIKEKENEEKGKKEKEREKEEKGKEEKETEENNNNNSGNNSNIVVGENKQNLNNSNDATTLKISFIFNAIILTIISFLII</sequence>
<evidence type="ECO:0000256" key="1">
    <source>
        <dbReference type="ARBA" id="ARBA00001941"/>
    </source>
</evidence>
<dbReference type="PANTHER" id="PTHR46471:SF2">
    <property type="entry name" value="CHITIN DEACETYLASE-RELATED"/>
    <property type="match status" value="1"/>
</dbReference>
<dbReference type="AlphaFoldDB" id="A0A1Y2F2J3"/>
<keyword evidence="3 7" id="KW-0732">Signal</keyword>